<keyword evidence="2" id="KW-1185">Reference proteome</keyword>
<proteinExistence type="predicted"/>
<gene>
    <name evidence="1" type="ORF">LACBIDRAFT_334567</name>
</gene>
<evidence type="ECO:0000313" key="2">
    <source>
        <dbReference type="Proteomes" id="UP000001194"/>
    </source>
</evidence>
<dbReference type="InParanoid" id="B0DZI5"/>
<protein>
    <submittedName>
        <fullName evidence="1">Predicted protein</fullName>
    </submittedName>
</protein>
<dbReference type="GeneID" id="6085056"/>
<reference evidence="1 2" key="1">
    <citation type="journal article" date="2008" name="Nature">
        <title>The genome of Laccaria bicolor provides insights into mycorrhizal symbiosis.</title>
        <authorList>
            <person name="Martin F."/>
            <person name="Aerts A."/>
            <person name="Ahren D."/>
            <person name="Brun A."/>
            <person name="Danchin E.G.J."/>
            <person name="Duchaussoy F."/>
            <person name="Gibon J."/>
            <person name="Kohler A."/>
            <person name="Lindquist E."/>
            <person name="Pereda V."/>
            <person name="Salamov A."/>
            <person name="Shapiro H.J."/>
            <person name="Wuyts J."/>
            <person name="Blaudez D."/>
            <person name="Buee M."/>
            <person name="Brokstein P."/>
            <person name="Canbaeck B."/>
            <person name="Cohen D."/>
            <person name="Courty P.E."/>
            <person name="Coutinho P.M."/>
            <person name="Delaruelle C."/>
            <person name="Detter J.C."/>
            <person name="Deveau A."/>
            <person name="DiFazio S."/>
            <person name="Duplessis S."/>
            <person name="Fraissinet-Tachet L."/>
            <person name="Lucic E."/>
            <person name="Frey-Klett P."/>
            <person name="Fourrey C."/>
            <person name="Feussner I."/>
            <person name="Gay G."/>
            <person name="Grimwood J."/>
            <person name="Hoegger P.J."/>
            <person name="Jain P."/>
            <person name="Kilaru S."/>
            <person name="Labbe J."/>
            <person name="Lin Y.C."/>
            <person name="Legue V."/>
            <person name="Le Tacon F."/>
            <person name="Marmeisse R."/>
            <person name="Melayah D."/>
            <person name="Montanini B."/>
            <person name="Muratet M."/>
            <person name="Nehls U."/>
            <person name="Niculita-Hirzel H."/>
            <person name="Oudot-Le Secq M.P."/>
            <person name="Peter M."/>
            <person name="Quesneville H."/>
            <person name="Rajashekar B."/>
            <person name="Reich M."/>
            <person name="Rouhier N."/>
            <person name="Schmutz J."/>
            <person name="Yin T."/>
            <person name="Chalot M."/>
            <person name="Henrissat B."/>
            <person name="Kuees U."/>
            <person name="Lucas S."/>
            <person name="Van de Peer Y."/>
            <person name="Podila G.K."/>
            <person name="Polle A."/>
            <person name="Pukkila P.J."/>
            <person name="Richardson P.M."/>
            <person name="Rouze P."/>
            <person name="Sanders I.R."/>
            <person name="Stajich J.E."/>
            <person name="Tunlid A."/>
            <person name="Tuskan G."/>
            <person name="Grigoriev I.V."/>
        </authorList>
    </citation>
    <scope>NUCLEOTIDE SEQUENCE [LARGE SCALE GENOMIC DNA]</scope>
    <source>
        <strain evidence="2">S238N-H82 / ATCC MYA-4686</strain>
    </source>
</reference>
<dbReference type="AlphaFoldDB" id="B0DZI5"/>
<dbReference type="EMBL" id="DS547156">
    <property type="protein sequence ID" value="EDQ99947.1"/>
    <property type="molecule type" value="Genomic_DNA"/>
</dbReference>
<accession>B0DZI5</accession>
<dbReference type="HOGENOM" id="CLU_909337_0_0_1"/>
<organism evidence="2">
    <name type="scientific">Laccaria bicolor (strain S238N-H82 / ATCC MYA-4686)</name>
    <name type="common">Bicoloured deceiver</name>
    <name type="synonym">Laccaria laccata var. bicolor</name>
    <dbReference type="NCBI Taxonomy" id="486041"/>
    <lineage>
        <taxon>Eukaryota</taxon>
        <taxon>Fungi</taxon>
        <taxon>Dikarya</taxon>
        <taxon>Basidiomycota</taxon>
        <taxon>Agaricomycotina</taxon>
        <taxon>Agaricomycetes</taxon>
        <taxon>Agaricomycetidae</taxon>
        <taxon>Agaricales</taxon>
        <taxon>Agaricineae</taxon>
        <taxon>Hydnangiaceae</taxon>
        <taxon>Laccaria</taxon>
    </lineage>
</organism>
<dbReference type="RefSeq" id="XP_001889358.1">
    <property type="nucleotide sequence ID" value="XM_001889323.1"/>
</dbReference>
<name>B0DZI5_LACBS</name>
<sequence length="306" mass="34989">MDSIWIIPGKRRQYQLVANAATMVMSDSSTGPAHCQHNLTHRILMNTYNIYATLKNAKVLEWETQRAGQPWDEIFRRSGEITDWHLTLCCVRRIFVFASGTYSCANDLSNTGWDDRRRNNSQILNSYGPLHFRKMGLKNNGGILEQRNVHTHLRFVLTGSLMVTSWAGSGEKGCAASGTGKLHPKNQQSLRVKPSTLGLLLKHLRHCCVEEWIRMESIGEMFTLGDQSLLWTFFEHFCQIKPSKKLLPHCSCFFGTILHQAQCKPLNLSRPGNALLKGINFTYFTNRLEILRRIERALQKLGCCHR</sequence>
<dbReference type="Proteomes" id="UP000001194">
    <property type="component" value="Unassembled WGS sequence"/>
</dbReference>
<dbReference type="KEGG" id="lbc:LACBIDRAFT_334567"/>
<evidence type="ECO:0000313" key="1">
    <source>
        <dbReference type="EMBL" id="EDQ99947.1"/>
    </source>
</evidence>